<dbReference type="AlphaFoldDB" id="A0ABD6B410"/>
<keyword evidence="4" id="KW-1185">Reference proteome</keyword>
<name>A0ABD6B410_9EURY</name>
<dbReference type="InterPro" id="IPR027054">
    <property type="entry name" value="ALG2"/>
</dbReference>
<evidence type="ECO:0000313" key="3">
    <source>
        <dbReference type="EMBL" id="MFD1525226.1"/>
    </source>
</evidence>
<dbReference type="Gene3D" id="3.40.50.2000">
    <property type="entry name" value="Glycogen Phosphorylase B"/>
    <property type="match status" value="1"/>
</dbReference>
<proteinExistence type="predicted"/>
<protein>
    <submittedName>
        <fullName evidence="3">Glycosyltransferase</fullName>
        <ecNumber evidence="3">2.4.-.-</ecNumber>
    </submittedName>
</protein>
<evidence type="ECO:0000256" key="1">
    <source>
        <dbReference type="ARBA" id="ARBA00022679"/>
    </source>
</evidence>
<evidence type="ECO:0000259" key="2">
    <source>
        <dbReference type="Pfam" id="PF00534"/>
    </source>
</evidence>
<sequence length="364" mass="40843">MALHLGSALDAPVYTTYIGESAREAAIDLGVDVTAFAQSRYDGLGKWRRAEGFKSASLTLNWQDAPLEEFDLIFSAHMFSRHYRTLDHQYMLNYCHSPPRWLNDLMGHRLSSLPSAVRTLAKSYMTGMDVLDARSTDRVDAFVANSEVIRDRIRRYYRRDASIVYPPIETDEIEYGESDGEFYLMVGRVVESKRPKTVVEAFDRLDDELKIAGGADNEPVFGTSTFEEVRSLAGPNVEMLGYVADERKEELLRQAKAVVYLPVREDFGMVPIEALAAGTPVVAANEGFPAIAIEDGETGAVVEPTAEGVIDGVRRIEEAEFNPEALAAVAEQYSVDRFEERIREVVSRFCEEPERYRAGEDTLR</sequence>
<comment type="caution">
    <text evidence="3">The sequence shown here is derived from an EMBL/GenBank/DDBJ whole genome shotgun (WGS) entry which is preliminary data.</text>
</comment>
<dbReference type="SUPFAM" id="SSF53756">
    <property type="entry name" value="UDP-Glycosyltransferase/glycogen phosphorylase"/>
    <property type="match status" value="1"/>
</dbReference>
<accession>A0ABD6B410</accession>
<dbReference type="EC" id="2.4.-.-" evidence="3"/>
<dbReference type="InterPro" id="IPR001296">
    <property type="entry name" value="Glyco_trans_1"/>
</dbReference>
<dbReference type="EMBL" id="JBHUDH010000022">
    <property type="protein sequence ID" value="MFD1525226.1"/>
    <property type="molecule type" value="Genomic_DNA"/>
</dbReference>
<keyword evidence="3" id="KW-0328">Glycosyltransferase</keyword>
<reference evidence="3 4" key="1">
    <citation type="journal article" date="2019" name="Int. J. Syst. Evol. Microbiol.">
        <title>The Global Catalogue of Microorganisms (GCM) 10K type strain sequencing project: providing services to taxonomists for standard genome sequencing and annotation.</title>
        <authorList>
            <consortium name="The Broad Institute Genomics Platform"/>
            <consortium name="The Broad Institute Genome Sequencing Center for Infectious Disease"/>
            <person name="Wu L."/>
            <person name="Ma J."/>
        </authorList>
    </citation>
    <scope>NUCLEOTIDE SEQUENCE [LARGE SCALE GENOMIC DNA]</scope>
    <source>
        <strain evidence="3 4">CGMCC 1.12285</strain>
    </source>
</reference>
<keyword evidence="1 3" id="KW-0808">Transferase</keyword>
<feature type="domain" description="Glycosyl transferase family 1" evidence="2">
    <location>
        <begin position="178"/>
        <end position="324"/>
    </location>
</feature>
<dbReference type="Proteomes" id="UP001597111">
    <property type="component" value="Unassembled WGS sequence"/>
</dbReference>
<evidence type="ECO:0000313" key="4">
    <source>
        <dbReference type="Proteomes" id="UP001597111"/>
    </source>
</evidence>
<organism evidence="3 4">
    <name type="scientific">Halolamina salina</name>
    <dbReference type="NCBI Taxonomy" id="1220023"/>
    <lineage>
        <taxon>Archaea</taxon>
        <taxon>Methanobacteriati</taxon>
        <taxon>Methanobacteriota</taxon>
        <taxon>Stenosarchaea group</taxon>
        <taxon>Halobacteria</taxon>
        <taxon>Halobacteriales</taxon>
        <taxon>Haloferacaceae</taxon>
    </lineage>
</organism>
<dbReference type="GO" id="GO:0016757">
    <property type="term" value="F:glycosyltransferase activity"/>
    <property type="evidence" value="ECO:0007669"/>
    <property type="project" value="UniProtKB-KW"/>
</dbReference>
<dbReference type="PANTHER" id="PTHR45918:SF1">
    <property type="entry name" value="ALPHA-1,3_1,6-MANNOSYLTRANSFERASE ALG2"/>
    <property type="match status" value="1"/>
</dbReference>
<gene>
    <name evidence="3" type="ORF">ACFR9S_02770</name>
</gene>
<dbReference type="PANTHER" id="PTHR45918">
    <property type="entry name" value="ALPHA-1,3/1,6-MANNOSYLTRANSFERASE ALG2"/>
    <property type="match status" value="1"/>
</dbReference>
<dbReference type="Pfam" id="PF00534">
    <property type="entry name" value="Glycos_transf_1"/>
    <property type="match status" value="1"/>
</dbReference>